<dbReference type="SMART" id="SM00532">
    <property type="entry name" value="LIGANc"/>
    <property type="match status" value="1"/>
</dbReference>
<evidence type="ECO:0000256" key="6">
    <source>
        <dbReference type="ARBA" id="ARBA00022763"/>
    </source>
</evidence>
<dbReference type="SMART" id="SM00278">
    <property type="entry name" value="HhH1"/>
    <property type="match status" value="3"/>
</dbReference>
<dbReference type="SUPFAM" id="SSF50249">
    <property type="entry name" value="Nucleic acid-binding proteins"/>
    <property type="match status" value="1"/>
</dbReference>
<dbReference type="SUPFAM" id="SSF56091">
    <property type="entry name" value="DNA ligase/mRNA capping enzyme, catalytic domain"/>
    <property type="match status" value="1"/>
</dbReference>
<dbReference type="CDD" id="cd04301">
    <property type="entry name" value="NAT_SF"/>
    <property type="match status" value="1"/>
</dbReference>
<evidence type="ECO:0000256" key="7">
    <source>
        <dbReference type="ARBA" id="ARBA00022833"/>
    </source>
</evidence>
<dbReference type="EMBL" id="BOPO01000045">
    <property type="protein sequence ID" value="GIL27415.1"/>
    <property type="molecule type" value="Genomic_DNA"/>
</dbReference>
<dbReference type="GO" id="GO:0003911">
    <property type="term" value="F:DNA ligase (NAD+) activity"/>
    <property type="evidence" value="ECO:0007669"/>
    <property type="project" value="UniProtKB-UniRule"/>
</dbReference>
<name>A0A8J4EKS6_9ACTN</name>
<dbReference type="Proteomes" id="UP000614996">
    <property type="component" value="Unassembled WGS sequence"/>
</dbReference>
<dbReference type="InterPro" id="IPR018239">
    <property type="entry name" value="DNA_ligase_AS"/>
</dbReference>
<dbReference type="Gene3D" id="1.10.287.610">
    <property type="entry name" value="Helix hairpin bin"/>
    <property type="match status" value="1"/>
</dbReference>
<dbReference type="GO" id="GO:0006260">
    <property type="term" value="P:DNA replication"/>
    <property type="evidence" value="ECO:0007669"/>
    <property type="project" value="UniProtKB-KW"/>
</dbReference>
<evidence type="ECO:0000313" key="17">
    <source>
        <dbReference type="EMBL" id="GIL27415.1"/>
    </source>
</evidence>
<feature type="binding site" evidence="13">
    <location>
        <begin position="430"/>
        <end position="431"/>
    </location>
    <ligand>
        <name>NAD(+)</name>
        <dbReference type="ChEBI" id="CHEBI:57540"/>
    </ligand>
</feature>
<feature type="binding site" evidence="13">
    <location>
        <position position="484"/>
    </location>
    <ligand>
        <name>NAD(+)</name>
        <dbReference type="ChEBI" id="CHEBI:57540"/>
    </ligand>
</feature>
<feature type="compositionally biased region" description="Gly residues" evidence="14">
    <location>
        <begin position="335"/>
        <end position="344"/>
    </location>
</feature>
<dbReference type="Gene3D" id="1.10.150.20">
    <property type="entry name" value="5' to 3' exonuclease, C-terminal subdomain"/>
    <property type="match status" value="2"/>
</dbReference>
<feature type="binding site" evidence="13">
    <location>
        <begin position="383"/>
        <end position="387"/>
    </location>
    <ligand>
        <name>NAD(+)</name>
        <dbReference type="ChEBI" id="CHEBI:57540"/>
    </ligand>
</feature>
<feature type="domain" description="N-acetyltransferase" evidence="16">
    <location>
        <begin position="167"/>
        <end position="327"/>
    </location>
</feature>
<dbReference type="Pfam" id="PF00533">
    <property type="entry name" value="BRCT"/>
    <property type="match status" value="1"/>
</dbReference>
<accession>A0A8J4EKS6</accession>
<dbReference type="Pfam" id="PF03120">
    <property type="entry name" value="OB_DNA_ligase"/>
    <property type="match status" value="1"/>
</dbReference>
<dbReference type="InterPro" id="IPR004150">
    <property type="entry name" value="NAD_DNA_ligase_OB"/>
</dbReference>
<protein>
    <recommendedName>
        <fullName evidence="13">DNA ligase</fullName>
        <ecNumber evidence="13">6.5.1.2</ecNumber>
    </recommendedName>
    <alternativeName>
        <fullName evidence="13">Polydeoxyribonucleotide synthase [NAD(+)]</fullName>
    </alternativeName>
</protein>
<dbReference type="GO" id="GO:0003677">
    <property type="term" value="F:DNA binding"/>
    <property type="evidence" value="ECO:0007669"/>
    <property type="project" value="InterPro"/>
</dbReference>
<dbReference type="InterPro" id="IPR016181">
    <property type="entry name" value="Acyl_CoA_acyltransferase"/>
</dbReference>
<comment type="function">
    <text evidence="1 13">DNA ligase that catalyzes the formation of phosphodiester linkages between 5'-phosphoryl and 3'-hydroxyl groups in double-stranded DNA using NAD as a coenzyme and as the energy source for the reaction. It is essential for DNA replication and repair of damaged DNA.</text>
</comment>
<evidence type="ECO:0000256" key="3">
    <source>
        <dbReference type="ARBA" id="ARBA00022679"/>
    </source>
</evidence>
<dbReference type="Pfam" id="PF00583">
    <property type="entry name" value="Acetyltransf_1"/>
    <property type="match status" value="1"/>
</dbReference>
<evidence type="ECO:0000259" key="15">
    <source>
        <dbReference type="PROSITE" id="PS50172"/>
    </source>
</evidence>
<feature type="binding site" evidence="13">
    <location>
        <position position="518"/>
    </location>
    <ligand>
        <name>NAD(+)</name>
        <dbReference type="ChEBI" id="CHEBI:57540"/>
    </ligand>
</feature>
<evidence type="ECO:0000256" key="13">
    <source>
        <dbReference type="HAMAP-Rule" id="MF_01588"/>
    </source>
</evidence>
<evidence type="ECO:0000259" key="16">
    <source>
        <dbReference type="PROSITE" id="PS51186"/>
    </source>
</evidence>
<proteinExistence type="inferred from homology"/>
<keyword evidence="7 13" id="KW-0862">Zinc</keyword>
<evidence type="ECO:0000256" key="1">
    <source>
        <dbReference type="ARBA" id="ARBA00004067"/>
    </source>
</evidence>
<dbReference type="CDD" id="cd00114">
    <property type="entry name" value="LIGANc"/>
    <property type="match status" value="1"/>
</dbReference>
<dbReference type="PROSITE" id="PS01055">
    <property type="entry name" value="DNA_LIGASE_N1"/>
    <property type="match status" value="1"/>
</dbReference>
<dbReference type="Pfam" id="PF01653">
    <property type="entry name" value="DNA_ligase_aden"/>
    <property type="match status" value="1"/>
</dbReference>
<organism evidence="17 18">
    <name type="scientific">Actinocatenispora comari</name>
    <dbReference type="NCBI Taxonomy" id="2807577"/>
    <lineage>
        <taxon>Bacteria</taxon>
        <taxon>Bacillati</taxon>
        <taxon>Actinomycetota</taxon>
        <taxon>Actinomycetes</taxon>
        <taxon>Micromonosporales</taxon>
        <taxon>Micromonosporaceae</taxon>
        <taxon>Actinocatenispora</taxon>
    </lineage>
</organism>
<keyword evidence="5 13" id="KW-0479">Metal-binding</keyword>
<feature type="active site" description="N6-AMP-lysine intermediate" evidence="13">
    <location>
        <position position="463"/>
    </location>
</feature>
<keyword evidence="2 13" id="KW-0436">Ligase</keyword>
<dbReference type="GO" id="GO:0046872">
    <property type="term" value="F:metal ion binding"/>
    <property type="evidence" value="ECO:0007669"/>
    <property type="project" value="UniProtKB-KW"/>
</dbReference>
<dbReference type="InterPro" id="IPR012340">
    <property type="entry name" value="NA-bd_OB-fold"/>
</dbReference>
<dbReference type="SUPFAM" id="SSF55729">
    <property type="entry name" value="Acyl-CoA N-acyltransferases (Nat)"/>
    <property type="match status" value="2"/>
</dbReference>
<dbReference type="InterPro" id="IPR041663">
    <property type="entry name" value="DisA/LigA_HHH"/>
</dbReference>
<dbReference type="Pfam" id="PF12826">
    <property type="entry name" value="HHH_2"/>
    <property type="match status" value="1"/>
</dbReference>
<dbReference type="Gene3D" id="3.40.50.10190">
    <property type="entry name" value="BRCT domain"/>
    <property type="match status" value="1"/>
</dbReference>
<dbReference type="PROSITE" id="PS50172">
    <property type="entry name" value="BRCT"/>
    <property type="match status" value="1"/>
</dbReference>
<sequence>MGLSAAAPAGIMHAMTDREVPTIEWAPVTPERYQEWLAPVRVRLIERVRTGTAAAEATVDRALGTMLPDGAGTPGQHLLSARAGGEPVGQAWLALSGRTALVHDLAGEQLLPALEQYAAGLGADTIKITVLGRDRQLAARLAEQGYQVVNTQMRLALADATDAGPRRELRPMTAHQWTAFRASQERDYAAEMLRAGQCGTEAEATERAERELTELLPAGRDTPDQQFLMGYHAGEPVGFLWYSTEPDSAFVLDLLVYEQHRRRGHAAGMLRAMHDRCRDAGLTAVGLSVFGFNDGARALYDALGYHPTEQVLGKRLGPASPARQARPRPASGGRNSVGGGGQDGGMTVPVAQIVDVAAYTRAVEEAVAAAAAYYAGGGSPLDDDAYDALVRGIAAWEAAHPDEVSPDSPSGKVAGGAAEGDVPHTVPMLSLDNVFSPEQFEAWAASLSRRLGHDAERFSVEPKLDGLAIAARYVGGRLARLITRGDGTAGEDVSHAIGTVDGLPAELAVPVTVEVRGEVLMTTVQFEQANEARVTHGGEPFANPRSAAAGSLRARDRAYPATMTFFCYGLLPLPDTEAALAARLADLAHGELMELAAEFGVNTTATTRVPGGTAASVADVLARITEIAALRAELPFGIDGIVIKADLAADQQAAGSGSRAPRWAIAYKLPAVEKITRLLDVEWNVGRTGIIAPRGVLEPVEIDGAIITYATLHNPADITRRDLRLGDQVMVHRAGDVIPRIEAPVAHLRTGAEQPIVFPEVCPRCGSAIDTSQERWRCERGRDCHLVASLSYAAGRDQLDIEGLGGTRVVQLVEAGLVADLADLFTLTRDQLLALDRMGETSADNLLAGLAAAKAQPLSRVLCALGVRGTGRSMSRRIARHFATMDAVRAADAEALQQVDGIGAEKAPSIVAELAELSPLIDKLVAAGVNMIEPGAVPPAVVEEPHDGDDPTAAGDVGPLAGMTVVVTGAMSGPLAKLSRNEMNELVERAGGRSASSVSKKTSLVVAGDNAGSKRAKAEDLGIRLATPDEFAALVADLLEPSGP</sequence>
<feature type="binding site" evidence="13">
    <location>
        <position position="668"/>
    </location>
    <ligand>
        <name>NAD(+)</name>
        <dbReference type="ChEBI" id="CHEBI:57540"/>
    </ligand>
</feature>
<keyword evidence="13" id="KW-0464">Manganese</keyword>
<dbReference type="InterPro" id="IPR010994">
    <property type="entry name" value="RuvA_2-like"/>
</dbReference>
<comment type="similarity">
    <text evidence="13">Belongs to the NAD-dependent DNA ligase family. LigA subfamily.</text>
</comment>
<evidence type="ECO:0000256" key="14">
    <source>
        <dbReference type="SAM" id="MobiDB-lite"/>
    </source>
</evidence>
<comment type="caution">
    <text evidence="17">The sequence shown here is derived from an EMBL/GenBank/DDBJ whole genome shotgun (WGS) entry which is preliminary data.</text>
</comment>
<dbReference type="HAMAP" id="MF_01588">
    <property type="entry name" value="DNA_ligase_A"/>
    <property type="match status" value="1"/>
</dbReference>
<dbReference type="SUPFAM" id="SSF47781">
    <property type="entry name" value="RuvA domain 2-like"/>
    <property type="match status" value="1"/>
</dbReference>
<feature type="binding site" evidence="13">
    <location>
        <position position="762"/>
    </location>
    <ligand>
        <name>Zn(2+)</name>
        <dbReference type="ChEBI" id="CHEBI:29105"/>
    </ligand>
</feature>
<keyword evidence="4 13" id="KW-0235">DNA replication</keyword>
<dbReference type="Gene3D" id="3.40.630.30">
    <property type="match status" value="1"/>
</dbReference>
<dbReference type="InterPro" id="IPR001357">
    <property type="entry name" value="BRCT_dom"/>
</dbReference>
<keyword evidence="18" id="KW-1185">Reference proteome</keyword>
<dbReference type="GO" id="GO:0006281">
    <property type="term" value="P:DNA repair"/>
    <property type="evidence" value="ECO:0007669"/>
    <property type="project" value="UniProtKB-KW"/>
</dbReference>
<dbReference type="AlphaFoldDB" id="A0A8J4EKS6"/>
<dbReference type="EC" id="6.5.1.2" evidence="13"/>
<evidence type="ECO:0000256" key="5">
    <source>
        <dbReference type="ARBA" id="ARBA00022723"/>
    </source>
</evidence>
<keyword evidence="10 13" id="KW-0234">DNA repair</keyword>
<dbReference type="NCBIfam" id="NF005932">
    <property type="entry name" value="PRK07956.1"/>
    <property type="match status" value="1"/>
</dbReference>
<evidence type="ECO:0000256" key="11">
    <source>
        <dbReference type="ARBA" id="ARBA00023315"/>
    </source>
</evidence>
<reference evidence="18" key="1">
    <citation type="journal article" date="2021" name="Int. J. Syst. Evol. Microbiol.">
        <title>Actinocatenispora comari sp. nov., an endophytic actinomycete isolated from aerial parts of Comarum salesowianum.</title>
        <authorList>
            <person name="Oyunbileg N."/>
            <person name="Iizaka Y."/>
            <person name="Hamada M."/>
            <person name="Davaapurev B.O."/>
            <person name="Fukumoto A."/>
            <person name="Tsetseg B."/>
            <person name="Kato F."/>
            <person name="Tamura T."/>
            <person name="Batkhuu J."/>
            <person name="Anzai Y."/>
        </authorList>
    </citation>
    <scope>NUCLEOTIDE SEQUENCE [LARGE SCALE GENOMIC DNA]</scope>
    <source>
        <strain evidence="18">NUM-2625</strain>
    </source>
</reference>
<evidence type="ECO:0000256" key="9">
    <source>
        <dbReference type="ARBA" id="ARBA00023027"/>
    </source>
</evidence>
<dbReference type="InterPro" id="IPR003583">
    <property type="entry name" value="Hlx-hairpin-Hlx_DNA-bd_motif"/>
</dbReference>
<feature type="binding site" evidence="13">
    <location>
        <position position="644"/>
    </location>
    <ligand>
        <name>NAD(+)</name>
        <dbReference type="ChEBI" id="CHEBI:57540"/>
    </ligand>
</feature>
<comment type="catalytic activity">
    <reaction evidence="12 13">
        <text>NAD(+) + (deoxyribonucleotide)n-3'-hydroxyl + 5'-phospho-(deoxyribonucleotide)m = (deoxyribonucleotide)n+m + AMP + beta-nicotinamide D-nucleotide.</text>
        <dbReference type="EC" id="6.5.1.2"/>
    </reaction>
</comment>
<dbReference type="InterPro" id="IPR036420">
    <property type="entry name" value="BRCT_dom_sf"/>
</dbReference>
<evidence type="ECO:0000256" key="2">
    <source>
        <dbReference type="ARBA" id="ARBA00022598"/>
    </source>
</evidence>
<keyword evidence="8 13" id="KW-0460">Magnesium</keyword>
<feature type="binding site" evidence="13">
    <location>
        <position position="461"/>
    </location>
    <ligand>
        <name>NAD(+)</name>
        <dbReference type="ChEBI" id="CHEBI:57540"/>
    </ligand>
</feature>
<evidence type="ECO:0000256" key="10">
    <source>
        <dbReference type="ARBA" id="ARBA00023204"/>
    </source>
</evidence>
<keyword evidence="3" id="KW-0808">Transferase</keyword>
<dbReference type="InterPro" id="IPR013840">
    <property type="entry name" value="DNAligase_N"/>
</dbReference>
<feature type="region of interest" description="Disordered" evidence="14">
    <location>
        <begin position="317"/>
        <end position="344"/>
    </location>
</feature>
<dbReference type="CDD" id="cd17748">
    <property type="entry name" value="BRCT_DNA_ligase_like"/>
    <property type="match status" value="1"/>
</dbReference>
<dbReference type="InterPro" id="IPR013839">
    <property type="entry name" value="DNAligase_adenylation"/>
</dbReference>
<dbReference type="GO" id="GO:0016747">
    <property type="term" value="F:acyltransferase activity, transferring groups other than amino-acyl groups"/>
    <property type="evidence" value="ECO:0007669"/>
    <property type="project" value="InterPro"/>
</dbReference>
<dbReference type="NCBIfam" id="TIGR00575">
    <property type="entry name" value="dnlj"/>
    <property type="match status" value="1"/>
</dbReference>
<dbReference type="Gene3D" id="2.40.50.140">
    <property type="entry name" value="Nucleic acid-binding proteins"/>
    <property type="match status" value="1"/>
</dbReference>
<keyword evidence="11" id="KW-0012">Acyltransferase</keyword>
<evidence type="ECO:0000256" key="12">
    <source>
        <dbReference type="ARBA" id="ARBA00034005"/>
    </source>
</evidence>
<comment type="caution">
    <text evidence="13">Lacks conserved residue(s) required for the propagation of feature annotation.</text>
</comment>
<dbReference type="Pfam" id="PF14520">
    <property type="entry name" value="HHH_5"/>
    <property type="match status" value="1"/>
</dbReference>
<dbReference type="SUPFAM" id="SSF52113">
    <property type="entry name" value="BRCT domain"/>
    <property type="match status" value="1"/>
</dbReference>
<feature type="binding site" evidence="13">
    <location>
        <position position="784"/>
    </location>
    <ligand>
        <name>Zn(2+)</name>
        <dbReference type="ChEBI" id="CHEBI:29105"/>
    </ligand>
</feature>
<dbReference type="PROSITE" id="PS51186">
    <property type="entry name" value="GNAT"/>
    <property type="match status" value="1"/>
</dbReference>
<evidence type="ECO:0000313" key="18">
    <source>
        <dbReference type="Proteomes" id="UP000614996"/>
    </source>
</evidence>
<comment type="cofactor">
    <cofactor evidence="13">
        <name>Mg(2+)</name>
        <dbReference type="ChEBI" id="CHEBI:18420"/>
    </cofactor>
    <cofactor evidence="13">
        <name>Mn(2+)</name>
        <dbReference type="ChEBI" id="CHEBI:29035"/>
    </cofactor>
</comment>
<dbReference type="InterPro" id="IPR001679">
    <property type="entry name" value="DNA_ligase"/>
</dbReference>
<gene>
    <name evidence="13" type="primary">ligA</name>
    <name evidence="17" type="ORF">NUM_26690</name>
</gene>
<dbReference type="InterPro" id="IPR000182">
    <property type="entry name" value="GNAT_dom"/>
</dbReference>
<dbReference type="PANTHER" id="PTHR43877">
    <property type="entry name" value="AMINOALKYLPHOSPHONATE N-ACETYLTRANSFERASE-RELATED-RELATED"/>
    <property type="match status" value="1"/>
</dbReference>
<evidence type="ECO:0000256" key="8">
    <source>
        <dbReference type="ARBA" id="ARBA00022842"/>
    </source>
</evidence>
<feature type="domain" description="BRCT" evidence="15">
    <location>
        <begin position="955"/>
        <end position="1029"/>
    </location>
</feature>
<feature type="binding site" evidence="13">
    <location>
        <position position="765"/>
    </location>
    <ligand>
        <name>Zn(2+)</name>
        <dbReference type="ChEBI" id="CHEBI:29105"/>
    </ligand>
</feature>
<keyword evidence="6 13" id="KW-0227">DNA damage</keyword>
<dbReference type="Gene3D" id="3.30.470.30">
    <property type="entry name" value="DNA ligase/mRNA capping enzyme"/>
    <property type="match status" value="1"/>
</dbReference>
<evidence type="ECO:0000256" key="4">
    <source>
        <dbReference type="ARBA" id="ARBA00022705"/>
    </source>
</evidence>
<dbReference type="SMART" id="SM00292">
    <property type="entry name" value="BRCT"/>
    <property type="match status" value="1"/>
</dbReference>
<keyword evidence="9 13" id="KW-0520">NAD</keyword>
<feature type="compositionally biased region" description="Low complexity" evidence="14">
    <location>
        <begin position="317"/>
        <end position="334"/>
    </location>
</feature>
<dbReference type="InterPro" id="IPR050832">
    <property type="entry name" value="Bact_Acetyltransf"/>
</dbReference>